<dbReference type="NCBIfam" id="TIGR03936">
    <property type="entry name" value="sam_1_link_chp"/>
    <property type="match status" value="1"/>
</dbReference>
<name>X1CQA1_9ZZZZ</name>
<comment type="caution">
    <text evidence="2">The sequence shown here is derived from an EMBL/GenBank/DDBJ whole genome shotgun (WGS) entry which is preliminary data.</text>
</comment>
<accession>X1CQA1</accession>
<gene>
    <name evidence="2" type="ORF">S01H4_34303</name>
</gene>
<protein>
    <recommendedName>
        <fullName evidence="1">DUF2344 domain-containing protein</fullName>
    </recommendedName>
</protein>
<reference evidence="2" key="1">
    <citation type="journal article" date="2014" name="Front. Microbiol.">
        <title>High frequency of phylogenetically diverse reductive dehalogenase-homologous genes in deep subseafloor sedimentary metagenomes.</title>
        <authorList>
            <person name="Kawai M."/>
            <person name="Futagami T."/>
            <person name="Toyoda A."/>
            <person name="Takaki Y."/>
            <person name="Nishi S."/>
            <person name="Hori S."/>
            <person name="Arai W."/>
            <person name="Tsubouchi T."/>
            <person name="Morono Y."/>
            <person name="Uchiyama I."/>
            <person name="Ito T."/>
            <person name="Fujiyama A."/>
            <person name="Inagaki F."/>
            <person name="Takami H."/>
        </authorList>
    </citation>
    <scope>NUCLEOTIDE SEQUENCE</scope>
    <source>
        <strain evidence="2">Expedition CK06-06</strain>
    </source>
</reference>
<feature type="non-terminal residue" evidence="2">
    <location>
        <position position="186"/>
    </location>
</feature>
<evidence type="ECO:0000259" key="1">
    <source>
        <dbReference type="Pfam" id="PF10105"/>
    </source>
</evidence>
<dbReference type="EMBL" id="BART01018140">
    <property type="protein sequence ID" value="GAG86441.1"/>
    <property type="molecule type" value="Genomic_DNA"/>
</dbReference>
<sequence>MINQRDTFETRIRFKFYKKDEFKYLSHLDIIRIIVRALSRAELEIKYSHGYNPKPKINFSPPTPLGLVSLAEYADVLLDGSIEENEFKKRVNLKLKPQMQITKAKKITIKADSLMNDIAISLYGFKLCAPSSGDNLLKEFYADIEEELRVKSDFSRSIFDLKIKPDKEISDVILLKLSGYAKFLKR</sequence>
<evidence type="ECO:0000313" key="2">
    <source>
        <dbReference type="EMBL" id="GAG86441.1"/>
    </source>
</evidence>
<organism evidence="2">
    <name type="scientific">marine sediment metagenome</name>
    <dbReference type="NCBI Taxonomy" id="412755"/>
    <lineage>
        <taxon>unclassified sequences</taxon>
        <taxon>metagenomes</taxon>
        <taxon>ecological metagenomes</taxon>
    </lineage>
</organism>
<feature type="domain" description="DUF2344" evidence="1">
    <location>
        <begin position="11"/>
        <end position="140"/>
    </location>
</feature>
<dbReference type="Pfam" id="PF10105">
    <property type="entry name" value="DUF2344"/>
    <property type="match status" value="1"/>
</dbReference>
<dbReference type="InterPro" id="IPR018768">
    <property type="entry name" value="DUF2344"/>
</dbReference>
<dbReference type="AlphaFoldDB" id="X1CQA1"/>
<proteinExistence type="predicted"/>